<evidence type="ECO:0000313" key="2">
    <source>
        <dbReference type="EMBL" id="MQY08495.1"/>
    </source>
</evidence>
<comment type="caution">
    <text evidence="2">The sequence shown here is derived from an EMBL/GenBank/DDBJ whole genome shotgun (WGS) entry which is preliminary data.</text>
</comment>
<protein>
    <submittedName>
        <fullName evidence="2">Uncharacterized protein</fullName>
    </submittedName>
</protein>
<dbReference type="AlphaFoldDB" id="A0A7K0C4Y6"/>
<keyword evidence="1" id="KW-0472">Membrane</keyword>
<gene>
    <name evidence="2" type="ORF">ACRB68_66040</name>
</gene>
<organism evidence="2 3">
    <name type="scientific">Actinomadura macrotermitis</name>
    <dbReference type="NCBI Taxonomy" id="2585200"/>
    <lineage>
        <taxon>Bacteria</taxon>
        <taxon>Bacillati</taxon>
        <taxon>Actinomycetota</taxon>
        <taxon>Actinomycetes</taxon>
        <taxon>Streptosporangiales</taxon>
        <taxon>Thermomonosporaceae</taxon>
        <taxon>Actinomadura</taxon>
    </lineage>
</organism>
<accession>A0A7K0C4Y6</accession>
<name>A0A7K0C4Y6_9ACTN</name>
<evidence type="ECO:0000256" key="1">
    <source>
        <dbReference type="SAM" id="Phobius"/>
    </source>
</evidence>
<reference evidence="2 3" key="1">
    <citation type="submission" date="2019-10" db="EMBL/GenBank/DDBJ databases">
        <title>Actinomadura rubteroloni sp. nov. and Actinomadura macrotermitis sp. nov., isolated from the gut of fungus growing-termite Macrotermes natalensis.</title>
        <authorList>
            <person name="Benndorf R."/>
            <person name="Martin K."/>
            <person name="Kuefner M."/>
            <person name="De Beer W."/>
            <person name="Kaster A.-K."/>
            <person name="Vollmers J."/>
            <person name="Poulsen M."/>
            <person name="Beemelmanns C."/>
        </authorList>
    </citation>
    <scope>NUCLEOTIDE SEQUENCE [LARGE SCALE GENOMIC DNA]</scope>
    <source>
        <strain evidence="2 3">RB68</strain>
    </source>
</reference>
<dbReference type="OrthoDB" id="9856900at2"/>
<proteinExistence type="predicted"/>
<dbReference type="RefSeq" id="WP_153539601.1">
    <property type="nucleotide sequence ID" value="NZ_WEGH01000005.1"/>
</dbReference>
<feature type="transmembrane region" description="Helical" evidence="1">
    <location>
        <begin position="42"/>
        <end position="65"/>
    </location>
</feature>
<dbReference type="Proteomes" id="UP000487268">
    <property type="component" value="Unassembled WGS sequence"/>
</dbReference>
<evidence type="ECO:0000313" key="3">
    <source>
        <dbReference type="Proteomes" id="UP000487268"/>
    </source>
</evidence>
<keyword evidence="1" id="KW-0812">Transmembrane</keyword>
<keyword evidence="3" id="KW-1185">Reference proteome</keyword>
<sequence length="377" mass="40272">MTTIEERIRAALAAEAARVEPHGHARADNLARLARARRRRRWAPALAAAATASVLALAAAVLVVVQPEQRAPRPAASLLRDLDPRYRPTGPVWRPDRDTSVWIAGNLLCWRAATGGGDCRPWRIPGGQHAAVIMERSTGQSDGQEPGSVLYGVADGRVTDLRPTGRLTGAPIRIGGGTPRIWQVPLSPSQRNGHGPASLSVMAGPNTAVLLPVLQAVSPPHLDELTPEGWTRQFPPVGTLTLSQPRPLTTGTPLFTFPARHGPVTMHLFRDGAVVGFGTEESVASGPGAGRNFGAVYRLVEGPRSRWWYGFAAPRMTRVVAELRDGRKLPARMVDLGGGGRVFSVHATGLARGATTNRIGRLAGYDAQGRLVNVWAV</sequence>
<keyword evidence="1" id="KW-1133">Transmembrane helix</keyword>
<dbReference type="EMBL" id="WEGH01000005">
    <property type="protein sequence ID" value="MQY08495.1"/>
    <property type="molecule type" value="Genomic_DNA"/>
</dbReference>